<accession>A0A391NTT0</accession>
<name>A0A391NTT0_9EUKA</name>
<comment type="caution">
    <text evidence="1">The sequence shown here is derived from an EMBL/GenBank/DDBJ whole genome shotgun (WGS) entry which is preliminary data.</text>
</comment>
<dbReference type="EMBL" id="BDIP01007438">
    <property type="protein sequence ID" value="GCA64497.1"/>
    <property type="molecule type" value="Genomic_DNA"/>
</dbReference>
<keyword evidence="2" id="KW-1185">Reference proteome</keyword>
<dbReference type="Proteomes" id="UP000265618">
    <property type="component" value="Unassembled WGS sequence"/>
</dbReference>
<organism evidence="1 2">
    <name type="scientific">Kipferlia bialata</name>
    <dbReference type="NCBI Taxonomy" id="797122"/>
    <lineage>
        <taxon>Eukaryota</taxon>
        <taxon>Metamonada</taxon>
        <taxon>Carpediemonas-like organisms</taxon>
        <taxon>Kipferlia</taxon>
    </lineage>
</organism>
<dbReference type="AlphaFoldDB" id="A0A391NTT0"/>
<sequence length="52" mass="5754">VGVVTQTANLWDIIIPLVHDVYARAAPVGGTIEFTKDPIMMEMKHATGRIFE</sequence>
<feature type="non-terminal residue" evidence="1">
    <location>
        <position position="1"/>
    </location>
</feature>
<protein>
    <submittedName>
        <fullName evidence="1">Uncharacterized protein</fullName>
    </submittedName>
</protein>
<evidence type="ECO:0000313" key="1">
    <source>
        <dbReference type="EMBL" id="GCA64497.1"/>
    </source>
</evidence>
<gene>
    <name evidence="1" type="ORF">KIPB_014455</name>
</gene>
<evidence type="ECO:0000313" key="2">
    <source>
        <dbReference type="Proteomes" id="UP000265618"/>
    </source>
</evidence>
<reference evidence="1 2" key="1">
    <citation type="journal article" date="2018" name="PLoS ONE">
        <title>The draft genome of Kipferlia bialata reveals reductive genome evolution in fornicate parasites.</title>
        <authorList>
            <person name="Tanifuji G."/>
            <person name="Takabayashi S."/>
            <person name="Kume K."/>
            <person name="Takagi M."/>
            <person name="Nakayama T."/>
            <person name="Kamikawa R."/>
            <person name="Inagaki Y."/>
            <person name="Hashimoto T."/>
        </authorList>
    </citation>
    <scope>NUCLEOTIDE SEQUENCE [LARGE SCALE GENOMIC DNA]</scope>
    <source>
        <strain evidence="1">NY0173</strain>
    </source>
</reference>
<feature type="non-terminal residue" evidence="1">
    <location>
        <position position="52"/>
    </location>
</feature>
<proteinExistence type="predicted"/>